<gene>
    <name evidence="1" type="ORF">CSB93_1277</name>
</gene>
<name>A0A2R3IND8_9PSED</name>
<evidence type="ECO:0000313" key="1">
    <source>
        <dbReference type="EMBL" id="AVK03430.1"/>
    </source>
</evidence>
<keyword evidence="2" id="KW-1185">Reference proteome</keyword>
<proteinExistence type="predicted"/>
<accession>A0A2R3IND8</accession>
<sequence length="116" mass="12803">MKFASSTAEKEIREALISSAKYIFKNEFILKFLERVFGSLSSAYVLSHTPDQGEDFYVVLVNGSAVVKFELSRGSANAEPENFSVIDISNYKGLIRGRHAQLKLAIAIELTAGKVN</sequence>
<dbReference type="RefSeq" id="WP_071537141.1">
    <property type="nucleotide sequence ID" value="NZ_CP027169.1"/>
</dbReference>
<dbReference type="EMBL" id="CP027169">
    <property type="protein sequence ID" value="AVK03430.1"/>
    <property type="molecule type" value="Genomic_DNA"/>
</dbReference>
<dbReference type="Proteomes" id="UP000238390">
    <property type="component" value="Chromosome"/>
</dbReference>
<evidence type="ECO:0000313" key="2">
    <source>
        <dbReference type="Proteomes" id="UP000238390"/>
    </source>
</evidence>
<organism evidence="1 2">
    <name type="scientific">Pseudomonas paraeruginosa</name>
    <dbReference type="NCBI Taxonomy" id="2994495"/>
    <lineage>
        <taxon>Bacteria</taxon>
        <taxon>Pseudomonadati</taxon>
        <taxon>Pseudomonadota</taxon>
        <taxon>Gammaproteobacteria</taxon>
        <taxon>Pseudomonadales</taxon>
        <taxon>Pseudomonadaceae</taxon>
        <taxon>Pseudomonas</taxon>
    </lineage>
</organism>
<reference evidence="1 2" key="1">
    <citation type="submission" date="2018-02" db="EMBL/GenBank/DDBJ databases">
        <title>FDA/CDC Antimicrobial Resistant Isolate Bank Genome Sequencing.</title>
        <authorList>
            <person name="Benahmed F.H."/>
            <person name="Lutgring J.D."/>
            <person name="Yoo B."/>
            <person name="Machado M."/>
            <person name="Brown A."/>
            <person name="McAllister G."/>
            <person name="Perry A."/>
            <person name="Halpin A.L."/>
            <person name="Vavikolanu K."/>
            <person name="Ott S."/>
            <person name="Zhao X."/>
            <person name="Tallon L.J."/>
            <person name="Sadzewicz L."/>
            <person name="Aluvathingal J."/>
            <person name="Nadendla S."/>
            <person name="Voskania-kordi A."/>
            <person name="Simonyan V."/>
            <person name="Patel J."/>
            <person name="Shawar R.M."/>
        </authorList>
    </citation>
    <scope>NUCLEOTIDE SEQUENCE [LARGE SCALE GENOMIC DNA]</scope>
    <source>
        <strain evidence="1 2">AR_0356</strain>
    </source>
</reference>
<protein>
    <submittedName>
        <fullName evidence="1">Uncharacterized protein</fullName>
    </submittedName>
</protein>
<dbReference type="AlphaFoldDB" id="A0A2R3IND8"/>